<dbReference type="InterPro" id="IPR003607">
    <property type="entry name" value="HD/PDEase_dom"/>
</dbReference>
<dbReference type="GeneID" id="31358055"/>
<dbReference type="PANTHER" id="PTHR46246">
    <property type="entry name" value="GUANOSINE-3',5'-BIS(DIPHOSPHATE) 3'-PYROPHOSPHOHYDROLASE MESH1"/>
    <property type="match status" value="1"/>
</dbReference>
<evidence type="ECO:0000313" key="14">
    <source>
        <dbReference type="Proteomes" id="UP000001396"/>
    </source>
</evidence>
<evidence type="ECO:0000256" key="6">
    <source>
        <dbReference type="ARBA" id="ARBA00037781"/>
    </source>
</evidence>
<dbReference type="STRING" id="670386.D3B2C1"/>
<evidence type="ECO:0000256" key="10">
    <source>
        <dbReference type="ARBA" id="ARBA00041770"/>
    </source>
</evidence>
<evidence type="ECO:0000256" key="7">
    <source>
        <dbReference type="ARBA" id="ARBA00038354"/>
    </source>
</evidence>
<comment type="cofactor">
    <cofactor evidence="1">
        <name>Mn(2+)</name>
        <dbReference type="ChEBI" id="CHEBI:29035"/>
    </cofactor>
</comment>
<organism evidence="13 14">
    <name type="scientific">Heterostelium pallidum (strain ATCC 26659 / Pp 5 / PN500)</name>
    <name type="common">Cellular slime mold</name>
    <name type="synonym">Polysphondylium pallidum</name>
    <dbReference type="NCBI Taxonomy" id="670386"/>
    <lineage>
        <taxon>Eukaryota</taxon>
        <taxon>Amoebozoa</taxon>
        <taxon>Evosea</taxon>
        <taxon>Eumycetozoa</taxon>
        <taxon>Dictyostelia</taxon>
        <taxon>Acytosteliales</taxon>
        <taxon>Acytosteliaceae</taxon>
        <taxon>Heterostelium</taxon>
    </lineage>
</organism>
<sequence>MDKSQLIILDLMSTVEFAALKHRDQRRKDQHGTPYINHPIGVAMNVINIGKVYDVATIQAALLHDTVEDTATTKQELVDKFGEHVANIVMDVTDDKSLSKVERKRLQIEHASHISAEAKIVKMSDKLYNLTDMVSNAPPSWSLEIIQGYFVWGKQVCHQLRNVNKGLEEALDKLFQSKFNYQGKEYPVVPCQNQQEELEFLEKYYSLLK</sequence>
<dbReference type="FunFam" id="1.10.3210.10:FF:000012">
    <property type="entry name" value="HD domain containing 3"/>
    <property type="match status" value="1"/>
</dbReference>
<evidence type="ECO:0000256" key="4">
    <source>
        <dbReference type="ARBA" id="ARBA00023211"/>
    </source>
</evidence>
<dbReference type="GO" id="GO:0046872">
    <property type="term" value="F:metal ion binding"/>
    <property type="evidence" value="ECO:0007669"/>
    <property type="project" value="UniProtKB-KW"/>
</dbReference>
<evidence type="ECO:0000256" key="3">
    <source>
        <dbReference type="ARBA" id="ARBA00022801"/>
    </source>
</evidence>
<evidence type="ECO:0000256" key="8">
    <source>
        <dbReference type="ARBA" id="ARBA00040793"/>
    </source>
</evidence>
<protein>
    <recommendedName>
        <fullName evidence="8">Guanosine-3',5'-bis(diphosphate) 3'-pyrophosphohydrolase MESH1</fullName>
        <ecNumber evidence="5">3.1.7.2</ecNumber>
    </recommendedName>
    <alternativeName>
        <fullName evidence="9">Metazoan SpoT homolog 1</fullName>
    </alternativeName>
    <alternativeName>
        <fullName evidence="10">Penta-phosphate guanosine-3'-pyrophosphohydrolase</fullName>
    </alternativeName>
</protein>
<dbReference type="InParanoid" id="D3B2C1"/>
<dbReference type="InterPro" id="IPR052194">
    <property type="entry name" value="MESH1"/>
</dbReference>
<dbReference type="Gene3D" id="1.10.3210.10">
    <property type="entry name" value="Hypothetical protein af1432"/>
    <property type="match status" value="1"/>
</dbReference>
<accession>D3B2C1</accession>
<dbReference type="Proteomes" id="UP000001396">
    <property type="component" value="Unassembled WGS sequence"/>
</dbReference>
<comment type="similarity">
    <text evidence="7">Belongs to the MESH1 family.</text>
</comment>
<dbReference type="PANTHER" id="PTHR46246:SF1">
    <property type="entry name" value="GUANOSINE-3',5'-BIS(DIPHOSPHATE) 3'-PYROPHOSPHOHYDROLASE MESH1"/>
    <property type="match status" value="1"/>
</dbReference>
<keyword evidence="14" id="KW-1185">Reference proteome</keyword>
<dbReference type="EMBL" id="ADBJ01000009">
    <property type="protein sequence ID" value="EFA84496.1"/>
    <property type="molecule type" value="Genomic_DNA"/>
</dbReference>
<dbReference type="CDD" id="cd00077">
    <property type="entry name" value="HDc"/>
    <property type="match status" value="1"/>
</dbReference>
<evidence type="ECO:0000256" key="11">
    <source>
        <dbReference type="ARBA" id="ARBA00047968"/>
    </source>
</evidence>
<name>D3B2C1_HETP5</name>
<dbReference type="RefSeq" id="XP_020436610.1">
    <property type="nucleotide sequence ID" value="XM_020573515.1"/>
</dbReference>
<comment type="catalytic activity">
    <reaction evidence="11">
        <text>guanosine 3',5'-bis(diphosphate) + H2O = GDP + diphosphate + H(+)</text>
        <dbReference type="Rhea" id="RHEA:14253"/>
        <dbReference type="ChEBI" id="CHEBI:15377"/>
        <dbReference type="ChEBI" id="CHEBI:15378"/>
        <dbReference type="ChEBI" id="CHEBI:33019"/>
        <dbReference type="ChEBI" id="CHEBI:58189"/>
        <dbReference type="ChEBI" id="CHEBI:77828"/>
        <dbReference type="EC" id="3.1.7.2"/>
    </reaction>
</comment>
<dbReference type="Pfam" id="PF13328">
    <property type="entry name" value="HD_4"/>
    <property type="match status" value="1"/>
</dbReference>
<comment type="function">
    <text evidence="6">ppGpp hydrolyzing enzyme involved in starvation response.</text>
</comment>
<comment type="caution">
    <text evidence="13">The sequence shown here is derived from an EMBL/GenBank/DDBJ whole genome shotgun (WGS) entry which is preliminary data.</text>
</comment>
<gene>
    <name evidence="13" type="primary">spoT</name>
    <name evidence="13" type="ORF">PPL_02530</name>
</gene>
<evidence type="ECO:0000256" key="5">
    <source>
        <dbReference type="ARBA" id="ARBA00024387"/>
    </source>
</evidence>
<keyword evidence="4" id="KW-0464">Manganese</keyword>
<dbReference type="AlphaFoldDB" id="D3B2C1"/>
<evidence type="ECO:0000256" key="1">
    <source>
        <dbReference type="ARBA" id="ARBA00001936"/>
    </source>
</evidence>
<evidence type="ECO:0000259" key="12">
    <source>
        <dbReference type="SMART" id="SM00471"/>
    </source>
</evidence>
<feature type="domain" description="HD/PDEase" evidence="12">
    <location>
        <begin position="31"/>
        <end position="139"/>
    </location>
</feature>
<evidence type="ECO:0000313" key="13">
    <source>
        <dbReference type="EMBL" id="EFA84496.1"/>
    </source>
</evidence>
<evidence type="ECO:0000256" key="2">
    <source>
        <dbReference type="ARBA" id="ARBA00022723"/>
    </source>
</evidence>
<keyword evidence="3" id="KW-0378">Hydrolase</keyword>
<evidence type="ECO:0000256" key="9">
    <source>
        <dbReference type="ARBA" id="ARBA00041464"/>
    </source>
</evidence>
<dbReference type="EC" id="3.1.7.2" evidence="5"/>
<proteinExistence type="inferred from homology"/>
<keyword evidence="2" id="KW-0479">Metal-binding</keyword>
<dbReference type="OMA" id="YITHPIG"/>
<reference evidence="13 14" key="1">
    <citation type="journal article" date="2011" name="Genome Res.">
        <title>Phylogeny-wide analysis of social amoeba genomes highlights ancient origins for complex intercellular communication.</title>
        <authorList>
            <person name="Heidel A.J."/>
            <person name="Lawal H.M."/>
            <person name="Felder M."/>
            <person name="Schilde C."/>
            <person name="Helps N.R."/>
            <person name="Tunggal B."/>
            <person name="Rivero F."/>
            <person name="John U."/>
            <person name="Schleicher M."/>
            <person name="Eichinger L."/>
            <person name="Platzer M."/>
            <person name="Noegel A.A."/>
            <person name="Schaap P."/>
            <person name="Gloeckner G."/>
        </authorList>
    </citation>
    <scope>NUCLEOTIDE SEQUENCE [LARGE SCALE GENOMIC DNA]</scope>
    <source>
        <strain evidence="14">ATCC 26659 / Pp 5 / PN500</strain>
    </source>
</reference>
<dbReference type="SUPFAM" id="SSF109604">
    <property type="entry name" value="HD-domain/PDEase-like"/>
    <property type="match status" value="1"/>
</dbReference>
<dbReference type="SMART" id="SM00471">
    <property type="entry name" value="HDc"/>
    <property type="match status" value="1"/>
</dbReference>
<dbReference type="GO" id="GO:0008893">
    <property type="term" value="F:guanosine-3',5'-bis(diphosphate) 3'-diphosphatase activity"/>
    <property type="evidence" value="ECO:0007669"/>
    <property type="project" value="UniProtKB-EC"/>
</dbReference>